<dbReference type="InterPro" id="IPR013783">
    <property type="entry name" value="Ig-like_fold"/>
</dbReference>
<evidence type="ECO:0000259" key="2">
    <source>
        <dbReference type="Pfam" id="PF07686"/>
    </source>
</evidence>
<dbReference type="AlphaFoldDB" id="A0A6H5GLW7"/>
<organism evidence="3 4">
    <name type="scientific">Nesidiocoris tenuis</name>
    <dbReference type="NCBI Taxonomy" id="355587"/>
    <lineage>
        <taxon>Eukaryota</taxon>
        <taxon>Metazoa</taxon>
        <taxon>Ecdysozoa</taxon>
        <taxon>Arthropoda</taxon>
        <taxon>Hexapoda</taxon>
        <taxon>Insecta</taxon>
        <taxon>Pterygota</taxon>
        <taxon>Neoptera</taxon>
        <taxon>Paraneoptera</taxon>
        <taxon>Hemiptera</taxon>
        <taxon>Heteroptera</taxon>
        <taxon>Panheteroptera</taxon>
        <taxon>Cimicomorpha</taxon>
        <taxon>Miridae</taxon>
        <taxon>Dicyphina</taxon>
        <taxon>Nesidiocoris</taxon>
    </lineage>
</organism>
<sequence>MCLLVQVPVARTIKSELCQFKPFGWMRLPLRSFQVMVSPIVLFYCLDLCLQGIIIRRRKKLVLELPKQKIRRKAVSWMKRHGDKLKLVSVGLEAYSSDPRYSVNFRTPNDWQLKLEGAQRSDEGHYECQVSSHPPLVQPYYLTVV</sequence>
<feature type="domain" description="Immunoglobulin V-set" evidence="2">
    <location>
        <begin position="73"/>
        <end position="134"/>
    </location>
</feature>
<proteinExistence type="predicted"/>
<dbReference type="SUPFAM" id="SSF48726">
    <property type="entry name" value="Immunoglobulin"/>
    <property type="match status" value="1"/>
</dbReference>
<protein>
    <recommendedName>
        <fullName evidence="2">Immunoglobulin V-set domain-containing protein</fullName>
    </recommendedName>
</protein>
<dbReference type="InterPro" id="IPR037448">
    <property type="entry name" value="Zig-8"/>
</dbReference>
<keyword evidence="1" id="KW-1133">Transmembrane helix</keyword>
<dbReference type="InterPro" id="IPR036179">
    <property type="entry name" value="Ig-like_dom_sf"/>
</dbReference>
<dbReference type="PANTHER" id="PTHR23279">
    <property type="entry name" value="DEFECTIVE PROBOSCIS EXTENSION RESPONSE DPR -RELATED"/>
    <property type="match status" value="1"/>
</dbReference>
<evidence type="ECO:0000313" key="3">
    <source>
        <dbReference type="EMBL" id="CAB0004974.1"/>
    </source>
</evidence>
<keyword evidence="1" id="KW-0812">Transmembrane</keyword>
<name>A0A6H5GLW7_9HEMI</name>
<dbReference type="PANTHER" id="PTHR23279:SF12">
    <property type="entry name" value="DEFECTIVE PROBOSCIS EXTENSION RESPONSE 14, ISOFORM A-RELATED"/>
    <property type="match status" value="1"/>
</dbReference>
<keyword evidence="1" id="KW-0472">Membrane</keyword>
<dbReference type="InterPro" id="IPR013106">
    <property type="entry name" value="Ig_V-set"/>
</dbReference>
<dbReference type="Gene3D" id="2.60.40.10">
    <property type="entry name" value="Immunoglobulins"/>
    <property type="match status" value="1"/>
</dbReference>
<gene>
    <name evidence="3" type="ORF">NTEN_LOCUS10451</name>
</gene>
<dbReference type="GO" id="GO:0050808">
    <property type="term" value="P:synapse organization"/>
    <property type="evidence" value="ECO:0007669"/>
    <property type="project" value="TreeGrafter"/>
</dbReference>
<dbReference type="GO" id="GO:0032589">
    <property type="term" value="C:neuron projection membrane"/>
    <property type="evidence" value="ECO:0007669"/>
    <property type="project" value="TreeGrafter"/>
</dbReference>
<dbReference type="Proteomes" id="UP000479000">
    <property type="component" value="Unassembled WGS sequence"/>
</dbReference>
<feature type="non-terminal residue" evidence="3">
    <location>
        <position position="145"/>
    </location>
</feature>
<dbReference type="OrthoDB" id="6354602at2759"/>
<feature type="transmembrane region" description="Helical" evidence="1">
    <location>
        <begin position="33"/>
        <end position="55"/>
    </location>
</feature>
<evidence type="ECO:0000256" key="1">
    <source>
        <dbReference type="SAM" id="Phobius"/>
    </source>
</evidence>
<keyword evidence="4" id="KW-1185">Reference proteome</keyword>
<reference evidence="3 4" key="1">
    <citation type="submission" date="2020-02" db="EMBL/GenBank/DDBJ databases">
        <authorList>
            <person name="Ferguson B K."/>
        </authorList>
    </citation>
    <scope>NUCLEOTIDE SEQUENCE [LARGE SCALE GENOMIC DNA]</scope>
</reference>
<dbReference type="EMBL" id="CADCXU010015662">
    <property type="protein sequence ID" value="CAB0004974.1"/>
    <property type="molecule type" value="Genomic_DNA"/>
</dbReference>
<accession>A0A6H5GLW7</accession>
<evidence type="ECO:0000313" key="4">
    <source>
        <dbReference type="Proteomes" id="UP000479000"/>
    </source>
</evidence>
<dbReference type="Pfam" id="PF07686">
    <property type="entry name" value="V-set"/>
    <property type="match status" value="1"/>
</dbReference>